<accession>A0A6J6E6R8</accession>
<evidence type="ECO:0000313" key="1">
    <source>
        <dbReference type="EMBL" id="CAB4572112.1"/>
    </source>
</evidence>
<reference evidence="1" key="1">
    <citation type="submission" date="2020-05" db="EMBL/GenBank/DDBJ databases">
        <authorList>
            <person name="Chiriac C."/>
            <person name="Salcher M."/>
            <person name="Ghai R."/>
            <person name="Kavagutti S V."/>
        </authorList>
    </citation>
    <scope>NUCLEOTIDE SEQUENCE</scope>
</reference>
<sequence>MPIKRVGASPLAAASVASSVASGEASSVASAVASGDADSVASAVAVGAGAASSESLD</sequence>
<dbReference type="EMBL" id="CAEZTL010000071">
    <property type="protein sequence ID" value="CAB4572112.1"/>
    <property type="molecule type" value="Genomic_DNA"/>
</dbReference>
<protein>
    <submittedName>
        <fullName evidence="1">Unannotated protein</fullName>
    </submittedName>
</protein>
<gene>
    <name evidence="1" type="ORF">UFOPK1683_00735</name>
</gene>
<proteinExistence type="predicted"/>
<organism evidence="1">
    <name type="scientific">freshwater metagenome</name>
    <dbReference type="NCBI Taxonomy" id="449393"/>
    <lineage>
        <taxon>unclassified sequences</taxon>
        <taxon>metagenomes</taxon>
        <taxon>ecological metagenomes</taxon>
    </lineage>
</organism>
<name>A0A6J6E6R8_9ZZZZ</name>
<dbReference type="AlphaFoldDB" id="A0A6J6E6R8"/>